<evidence type="ECO:0000256" key="4">
    <source>
        <dbReference type="SAM" id="SignalP"/>
    </source>
</evidence>
<dbReference type="PANTHER" id="PTHR40980:SF4">
    <property type="entry name" value="TONB-DEPENDENT RECEPTOR-LIKE BETA-BARREL DOMAIN-CONTAINING PROTEIN"/>
    <property type="match status" value="1"/>
</dbReference>
<dbReference type="InterPro" id="IPR008969">
    <property type="entry name" value="CarboxyPept-like_regulatory"/>
</dbReference>
<dbReference type="GeneID" id="82256498"/>
<evidence type="ECO:0000256" key="3">
    <source>
        <dbReference type="ARBA" id="ARBA00023237"/>
    </source>
</evidence>
<keyword evidence="4" id="KW-0732">Signal</keyword>
<evidence type="ECO:0000256" key="2">
    <source>
        <dbReference type="ARBA" id="ARBA00023136"/>
    </source>
</evidence>
<dbReference type="Pfam" id="PF14905">
    <property type="entry name" value="OMP_b-brl_3"/>
    <property type="match status" value="1"/>
</dbReference>
<dbReference type="SUPFAM" id="SSF56935">
    <property type="entry name" value="Porins"/>
    <property type="match status" value="1"/>
</dbReference>
<feature type="chain" id="PRO_5010183732" evidence="4">
    <location>
        <begin position="20"/>
        <end position="793"/>
    </location>
</feature>
<evidence type="ECO:0000313" key="7">
    <source>
        <dbReference type="Proteomes" id="UP000183077"/>
    </source>
</evidence>
<dbReference type="Gene3D" id="2.60.40.10">
    <property type="entry name" value="Immunoglobulins"/>
    <property type="match status" value="1"/>
</dbReference>
<dbReference type="InterPro" id="IPR013783">
    <property type="entry name" value="Ig-like_fold"/>
</dbReference>
<feature type="domain" description="Outer membrane protein beta-barrel" evidence="5">
    <location>
        <begin position="367"/>
        <end position="770"/>
    </location>
</feature>
<gene>
    <name evidence="6" type="ORF">SAMN04488018_10492</name>
</gene>
<proteinExistence type="predicted"/>
<name>A0A1H6TJQ4_9FLAO</name>
<dbReference type="PANTHER" id="PTHR40980">
    <property type="entry name" value="PLUG DOMAIN-CONTAINING PROTEIN"/>
    <property type="match status" value="1"/>
</dbReference>
<sequence>MKALFISTALFLTALSVNAQNNIKGTVHTAEKAPVDFAEIYLIDTKGNLVQSAYTNEQGTFEIHDIANNTYSFQIHSLGVKAYDKNLEINKDLDLGVITIEQDTKLDEIVVETTKKVFERKVDRTVFNIESSVHATNNDAVDLLKLTPSLKVDNESITIVGKSSVRVMINDKLVQLSGEELLNYLKSIPSDNIKKIEVITTPPAKYEAEGNSGLINIVLKEAPAEAWNNQISAGYKQSSKNQFRLSNTFNYNKDKISLIAGVSGTKGGLNVIEDNKIFYPTETWVGDSKRYNNNDYLSGNIQVDYKISDKTTIGGQYKGGIGDPTFDDYSNIVVNNSVNNPVKHIKTLSENTGNNNNQSANLNLTYNVDTLGTKFTADVDYFSYINNKERLFNTKTTAVDNSVNNMFIAKSTGDQKIENFSAKVDFEQPLKWAKLSYGAKASFVVTKNKTNFFNYTTGVPVEDLKQKDNFEYKENTQAVYVNASKEFNDKWTMQLGLRLENTQTIGTSQVYNIENKKNYTKLFPTVYVAYKMNEDNTFSINYNRRISRPAFWELNPFKWYINEYSIAQGNPSLAPAFTDKVELNYTYKGKLDFNISYGETKDNFGQYPVVDPNTNYQNYYRDNFTNTKNYNAGVSYTFNTFPWLQSQSGLYYFYTQASLTKNVDIVIKDGGGAYLTTNNTFFLNSSKTWTAQLDFWYQTRVQSNAWDVDPTYGLNFGMKYAMLDKKLNLSVYANDIFRTSTTNVYAVTNGIKQNYFNYYDQRYVNVGISYSFGNSKIKVRDHQGGNTDEKNRK</sequence>
<dbReference type="Proteomes" id="UP000183077">
    <property type="component" value="Unassembled WGS sequence"/>
</dbReference>
<evidence type="ECO:0000256" key="1">
    <source>
        <dbReference type="ARBA" id="ARBA00004442"/>
    </source>
</evidence>
<keyword evidence="3" id="KW-0998">Cell outer membrane</keyword>
<organism evidence="6 7">
    <name type="scientific">Myroides marinus</name>
    <dbReference type="NCBI Taxonomy" id="703342"/>
    <lineage>
        <taxon>Bacteria</taxon>
        <taxon>Pseudomonadati</taxon>
        <taxon>Bacteroidota</taxon>
        <taxon>Flavobacteriia</taxon>
        <taxon>Flavobacteriales</taxon>
        <taxon>Flavobacteriaceae</taxon>
        <taxon>Myroides</taxon>
    </lineage>
</organism>
<reference evidence="6 7" key="1">
    <citation type="submission" date="2016-10" db="EMBL/GenBank/DDBJ databases">
        <authorList>
            <person name="de Groot N.N."/>
        </authorList>
    </citation>
    <scope>NUCLEOTIDE SEQUENCE [LARGE SCALE GENOMIC DNA]</scope>
    <source>
        <strain evidence="6 7">DSM 23048</strain>
    </source>
</reference>
<dbReference type="EMBL" id="FNYS01000004">
    <property type="protein sequence ID" value="SEI76455.1"/>
    <property type="molecule type" value="Genomic_DNA"/>
</dbReference>
<dbReference type="AlphaFoldDB" id="A0A1H6TJQ4"/>
<dbReference type="SUPFAM" id="SSF49464">
    <property type="entry name" value="Carboxypeptidase regulatory domain-like"/>
    <property type="match status" value="1"/>
</dbReference>
<accession>A0A1H6TJQ4</accession>
<keyword evidence="2" id="KW-0472">Membrane</keyword>
<dbReference type="Pfam" id="PF13715">
    <property type="entry name" value="CarbopepD_reg_2"/>
    <property type="match status" value="1"/>
</dbReference>
<dbReference type="InterPro" id="IPR036942">
    <property type="entry name" value="Beta-barrel_TonB_sf"/>
</dbReference>
<evidence type="ECO:0000259" key="5">
    <source>
        <dbReference type="Pfam" id="PF14905"/>
    </source>
</evidence>
<dbReference type="Gene3D" id="2.40.170.20">
    <property type="entry name" value="TonB-dependent receptor, beta-barrel domain"/>
    <property type="match status" value="1"/>
</dbReference>
<protein>
    <submittedName>
        <fullName evidence="6">Outer membrane receptor proteins, mostly Fe transport</fullName>
    </submittedName>
</protein>
<dbReference type="GO" id="GO:0009279">
    <property type="term" value="C:cell outer membrane"/>
    <property type="evidence" value="ECO:0007669"/>
    <property type="project" value="UniProtKB-SubCell"/>
</dbReference>
<dbReference type="Gene3D" id="2.170.130.10">
    <property type="entry name" value="TonB-dependent receptor, plug domain"/>
    <property type="match status" value="1"/>
</dbReference>
<evidence type="ECO:0000313" key="6">
    <source>
        <dbReference type="EMBL" id="SEI76455.1"/>
    </source>
</evidence>
<dbReference type="InterPro" id="IPR041700">
    <property type="entry name" value="OMP_b-brl_3"/>
</dbReference>
<comment type="subcellular location">
    <subcellularLocation>
        <location evidence="1">Cell outer membrane</location>
    </subcellularLocation>
</comment>
<dbReference type="RefSeq" id="WP_074745184.1">
    <property type="nucleotide sequence ID" value="NZ_FNYS01000004.1"/>
</dbReference>
<feature type="signal peptide" evidence="4">
    <location>
        <begin position="1"/>
        <end position="19"/>
    </location>
</feature>
<keyword evidence="6" id="KW-0675">Receptor</keyword>
<dbReference type="InterPro" id="IPR037066">
    <property type="entry name" value="Plug_dom_sf"/>
</dbReference>